<accession>A0A3E1NER2</accession>
<protein>
    <submittedName>
        <fullName evidence="1">Alpha/beta hydrolase</fullName>
    </submittedName>
</protein>
<dbReference type="EMBL" id="QTJU01000009">
    <property type="protein sequence ID" value="RFM26475.1"/>
    <property type="molecule type" value="Genomic_DNA"/>
</dbReference>
<dbReference type="Proteomes" id="UP000261284">
    <property type="component" value="Unassembled WGS sequence"/>
</dbReference>
<dbReference type="GO" id="GO:0016787">
    <property type="term" value="F:hydrolase activity"/>
    <property type="evidence" value="ECO:0007669"/>
    <property type="project" value="UniProtKB-KW"/>
</dbReference>
<gene>
    <name evidence="1" type="ORF">DXN05_19815</name>
</gene>
<sequence>MFRFRVSMNLTSANKLKMPVLAMGGDHSTGGFLGDHVRLVAENVTEIKISNAGHWIAEEQPAQVQQGLLQFFLAQ</sequence>
<dbReference type="InterPro" id="IPR029058">
    <property type="entry name" value="AB_hydrolase_fold"/>
</dbReference>
<reference evidence="1 2" key="1">
    <citation type="submission" date="2018-08" db="EMBL/GenBank/DDBJ databases">
        <title>Chitinophagaceae sp. K23C18032701, a novel bacterium isolated from forest soil.</title>
        <authorList>
            <person name="Wang C."/>
        </authorList>
    </citation>
    <scope>NUCLEOTIDE SEQUENCE [LARGE SCALE GENOMIC DNA]</scope>
    <source>
        <strain evidence="1 2">K23C18032701</strain>
    </source>
</reference>
<dbReference type="SUPFAM" id="SSF53474">
    <property type="entry name" value="alpha/beta-Hydrolases"/>
    <property type="match status" value="1"/>
</dbReference>
<keyword evidence="1" id="KW-0378">Hydrolase</keyword>
<evidence type="ECO:0000313" key="2">
    <source>
        <dbReference type="Proteomes" id="UP000261284"/>
    </source>
</evidence>
<evidence type="ECO:0000313" key="1">
    <source>
        <dbReference type="EMBL" id="RFM26475.1"/>
    </source>
</evidence>
<dbReference type="AlphaFoldDB" id="A0A3E1NER2"/>
<organism evidence="1 2">
    <name type="scientific">Deminuibacter soli</name>
    <dbReference type="NCBI Taxonomy" id="2291815"/>
    <lineage>
        <taxon>Bacteria</taxon>
        <taxon>Pseudomonadati</taxon>
        <taxon>Bacteroidota</taxon>
        <taxon>Chitinophagia</taxon>
        <taxon>Chitinophagales</taxon>
        <taxon>Chitinophagaceae</taxon>
        <taxon>Deminuibacter</taxon>
    </lineage>
</organism>
<dbReference type="Gene3D" id="3.40.50.1820">
    <property type="entry name" value="alpha/beta hydrolase"/>
    <property type="match status" value="1"/>
</dbReference>
<keyword evidence="2" id="KW-1185">Reference proteome</keyword>
<name>A0A3E1NER2_9BACT</name>
<proteinExistence type="predicted"/>
<comment type="caution">
    <text evidence="1">The sequence shown here is derived from an EMBL/GenBank/DDBJ whole genome shotgun (WGS) entry which is preliminary data.</text>
</comment>